<proteinExistence type="predicted"/>
<dbReference type="InterPro" id="IPR032109">
    <property type="entry name" value="Big_3_5"/>
</dbReference>
<evidence type="ECO:0000256" key="2">
    <source>
        <dbReference type="SAM" id="Phobius"/>
    </source>
</evidence>
<dbReference type="Pfam" id="PF16640">
    <property type="entry name" value="Big_3_5"/>
    <property type="match status" value="1"/>
</dbReference>
<dbReference type="Proteomes" id="UP001374803">
    <property type="component" value="Chromosome"/>
</dbReference>
<feature type="chain" id="PRO_5045428019" evidence="3">
    <location>
        <begin position="29"/>
        <end position="511"/>
    </location>
</feature>
<organism evidence="5 6">
    <name type="scientific">Pendulispora rubella</name>
    <dbReference type="NCBI Taxonomy" id="2741070"/>
    <lineage>
        <taxon>Bacteria</taxon>
        <taxon>Pseudomonadati</taxon>
        <taxon>Myxococcota</taxon>
        <taxon>Myxococcia</taxon>
        <taxon>Myxococcales</taxon>
        <taxon>Sorangiineae</taxon>
        <taxon>Pendulisporaceae</taxon>
        <taxon>Pendulispora</taxon>
    </lineage>
</organism>
<feature type="domain" description="Bacterial Ig-like" evidence="4">
    <location>
        <begin position="38"/>
        <end position="124"/>
    </location>
</feature>
<keyword evidence="2" id="KW-0812">Transmembrane</keyword>
<feature type="transmembrane region" description="Helical" evidence="2">
    <location>
        <begin position="483"/>
        <end position="502"/>
    </location>
</feature>
<name>A0ABZ2KP69_9BACT</name>
<keyword evidence="2" id="KW-0472">Membrane</keyword>
<accession>A0ABZ2KP69</accession>
<keyword evidence="3" id="KW-0732">Signal</keyword>
<protein>
    <submittedName>
        <fullName evidence="5">Ig-like domain-containing protein</fullName>
    </submittedName>
</protein>
<evidence type="ECO:0000256" key="3">
    <source>
        <dbReference type="SAM" id="SignalP"/>
    </source>
</evidence>
<dbReference type="RefSeq" id="WP_394830072.1">
    <property type="nucleotide sequence ID" value="NZ_CP089929.1"/>
</dbReference>
<keyword evidence="2" id="KW-1133">Transmembrane helix</keyword>
<feature type="signal peptide" evidence="3">
    <location>
        <begin position="1"/>
        <end position="28"/>
    </location>
</feature>
<evidence type="ECO:0000313" key="6">
    <source>
        <dbReference type="Proteomes" id="UP001374803"/>
    </source>
</evidence>
<gene>
    <name evidence="5" type="ORF">LVJ94_26550</name>
</gene>
<reference evidence="5" key="1">
    <citation type="submission" date="2021-12" db="EMBL/GenBank/DDBJ databases">
        <title>Discovery of the Pendulisporaceae a myxobacterial family with distinct sporulation behavior and unique specialized metabolism.</title>
        <authorList>
            <person name="Garcia R."/>
            <person name="Popoff A."/>
            <person name="Bader C.D."/>
            <person name="Loehr J."/>
            <person name="Walesch S."/>
            <person name="Walt C."/>
            <person name="Boldt J."/>
            <person name="Bunk B."/>
            <person name="Haeckl F.J.F.P.J."/>
            <person name="Gunesch A.P."/>
            <person name="Birkelbach J."/>
            <person name="Nuebel U."/>
            <person name="Pietschmann T."/>
            <person name="Bach T."/>
            <person name="Mueller R."/>
        </authorList>
    </citation>
    <scope>NUCLEOTIDE SEQUENCE</scope>
    <source>
        <strain evidence="5">MSr11367</strain>
    </source>
</reference>
<sequence length="511" mass="53247">MNRLSFSGALIALLAASAVMVSGRFSLAAAGVPTATTLTSSNPAAVHGEKIVLTIHVQTEDGKEPSGIIKIHDGPSSVLTASYPAEREFAVSTLTTRKHELFAEFVGDGTVGSSRSAVLEQAVNKATTTTTILLKGNPLRAGSPVRYNVIVRPVAPSDAAFAVFGHVRYEGGGAPSQTEIYDTLSNFVALGPTPEKAASLTFNANFEGSDDYNPSASAPVVQTIVESGTTMSVSNDTIREGSTISWIAALEGAPGDWVGTIRYSEGGIVLVEARPTPSGYAETTSPRLAIGRHSILAEYVGDSSHGAVSTTKVVDVLPKEPPEISLSKYLISRPSPSFYGKNVTMVTPAELYTYQSKTFEFFDGDQLLGRGRGVVLPAPHVMSIHGELETCVLGPGVHSLFARSLEADAAAGPPPPPRWAYIDHEVLGDHDAGPYSGACPIGDAGADADAEIPPDAGTPPDAGPPDNPTSGGESSGCQSSNQAVSMEGAMGLFAVLGGAFFLRKRRRTNQH</sequence>
<dbReference type="Gene3D" id="2.60.40.10">
    <property type="entry name" value="Immunoglobulins"/>
    <property type="match status" value="1"/>
</dbReference>
<evidence type="ECO:0000313" key="5">
    <source>
        <dbReference type="EMBL" id="WXB00471.1"/>
    </source>
</evidence>
<evidence type="ECO:0000259" key="4">
    <source>
        <dbReference type="Pfam" id="PF16640"/>
    </source>
</evidence>
<feature type="compositionally biased region" description="Polar residues" evidence="1">
    <location>
        <begin position="470"/>
        <end position="481"/>
    </location>
</feature>
<keyword evidence="6" id="KW-1185">Reference proteome</keyword>
<dbReference type="EMBL" id="CP089983">
    <property type="protein sequence ID" value="WXB00471.1"/>
    <property type="molecule type" value="Genomic_DNA"/>
</dbReference>
<feature type="region of interest" description="Disordered" evidence="1">
    <location>
        <begin position="433"/>
        <end position="481"/>
    </location>
</feature>
<evidence type="ECO:0000256" key="1">
    <source>
        <dbReference type="SAM" id="MobiDB-lite"/>
    </source>
</evidence>
<dbReference type="InterPro" id="IPR013783">
    <property type="entry name" value="Ig-like_fold"/>
</dbReference>